<dbReference type="EMBL" id="BK032574">
    <property type="protein sequence ID" value="DAF48823.1"/>
    <property type="molecule type" value="Genomic_DNA"/>
</dbReference>
<protein>
    <submittedName>
        <fullName evidence="2">PRKC APOPTOSIS WT1 REGULATOR PROTEIN</fullName>
    </submittedName>
</protein>
<organism evidence="2">
    <name type="scientific">Myoviridae sp. ctfWc3</name>
    <dbReference type="NCBI Taxonomy" id="2827697"/>
    <lineage>
        <taxon>Viruses</taxon>
        <taxon>Duplodnaviria</taxon>
        <taxon>Heunggongvirae</taxon>
        <taxon>Uroviricota</taxon>
        <taxon>Caudoviricetes</taxon>
    </lineage>
</organism>
<feature type="coiled-coil region" evidence="1">
    <location>
        <begin position="8"/>
        <end position="56"/>
    </location>
</feature>
<name>A0A8S5SDQ5_9CAUD</name>
<sequence>MYYASYRLSMDKNAKEEKQDQFERLSKENERLTGELAKKDEKIEELQEELYEARKAATLAPSQIERKD</sequence>
<accession>A0A8S5SDQ5</accession>
<proteinExistence type="predicted"/>
<reference evidence="2" key="1">
    <citation type="journal article" date="2021" name="Proc. Natl. Acad. Sci. U.S.A.">
        <title>A Catalog of Tens of Thousands of Viruses from Human Metagenomes Reveals Hidden Associations with Chronic Diseases.</title>
        <authorList>
            <person name="Tisza M.J."/>
            <person name="Buck C.B."/>
        </authorList>
    </citation>
    <scope>NUCLEOTIDE SEQUENCE</scope>
    <source>
        <strain evidence="2">CtfWc3</strain>
    </source>
</reference>
<evidence type="ECO:0000313" key="2">
    <source>
        <dbReference type="EMBL" id="DAF48823.1"/>
    </source>
</evidence>
<evidence type="ECO:0000256" key="1">
    <source>
        <dbReference type="SAM" id="Coils"/>
    </source>
</evidence>
<keyword evidence="1" id="KW-0175">Coiled coil</keyword>